<name>A0ABT7MD34_9PSEU</name>
<evidence type="ECO:0000256" key="1">
    <source>
        <dbReference type="ARBA" id="ARBA00004127"/>
    </source>
</evidence>
<keyword evidence="3 5" id="KW-1133">Transmembrane helix</keyword>
<dbReference type="EMBL" id="JASVWF010000005">
    <property type="protein sequence ID" value="MDL5158580.1"/>
    <property type="molecule type" value="Genomic_DNA"/>
</dbReference>
<keyword evidence="5" id="KW-0813">Transport</keyword>
<protein>
    <recommendedName>
        <fullName evidence="5">NADH-quinone oxidoreductase subunit N</fullName>
        <ecNumber evidence="5">7.1.1.-</ecNumber>
    </recommendedName>
    <alternativeName>
        <fullName evidence="5">NADH dehydrogenase I subunit N</fullName>
    </alternativeName>
    <alternativeName>
        <fullName evidence="5">NDH-1 subunit N</fullName>
    </alternativeName>
</protein>
<dbReference type="HAMAP" id="MF_00445">
    <property type="entry name" value="NDH1_NuoN_1"/>
    <property type="match status" value="1"/>
</dbReference>
<feature type="transmembrane region" description="Helical" evidence="5">
    <location>
        <begin position="205"/>
        <end position="228"/>
    </location>
</feature>
<keyword evidence="5" id="KW-0520">NAD</keyword>
<evidence type="ECO:0000313" key="9">
    <source>
        <dbReference type="Proteomes" id="UP001231924"/>
    </source>
</evidence>
<feature type="transmembrane region" description="Helical" evidence="5">
    <location>
        <begin position="265"/>
        <end position="288"/>
    </location>
</feature>
<dbReference type="RefSeq" id="WP_286055119.1">
    <property type="nucleotide sequence ID" value="NZ_JASVWF010000005.1"/>
</dbReference>
<feature type="transmembrane region" description="Helical" evidence="5">
    <location>
        <begin position="69"/>
        <end position="89"/>
    </location>
</feature>
<organism evidence="8 9">
    <name type="scientific">Actinomycetospora termitidis</name>
    <dbReference type="NCBI Taxonomy" id="3053470"/>
    <lineage>
        <taxon>Bacteria</taxon>
        <taxon>Bacillati</taxon>
        <taxon>Actinomycetota</taxon>
        <taxon>Actinomycetes</taxon>
        <taxon>Pseudonocardiales</taxon>
        <taxon>Pseudonocardiaceae</taxon>
        <taxon>Actinomycetospora</taxon>
    </lineage>
</organism>
<feature type="transmembrane region" description="Helical" evidence="5">
    <location>
        <begin position="439"/>
        <end position="460"/>
    </location>
</feature>
<proteinExistence type="inferred from homology"/>
<sequence length="461" mass="45350">MTRDLLALAPEALLALGAVLGLAVGTWLPPGREGAVRGIGVVAALAAGVVAVAAPVAGPAFGGTFAVDGATAAVRVIVAGAVVVTLVLAGDPSALGGTPDRASPTSARVDTAFAVLLQLSAVGAMLLGGATDLLLLASAVLLAGLPLAALAGLARDGRSTEAALKYFLSSALFGLLALAGTTLLLGLAGATAYPALAGLTGPAPAVGIVLVLAGLLMTAGAVPAHFWVPDAVDGTSPVTGAVLTTTAKVGALVALWRLALAVPGVPVPLLLAIVAVGSMSLGNLAAFAQTSLRRLLAYSTVSQVGYLLVPVVVARETALALPALLGYLAAYVVTNLAVFAVLAARPQALEIGDQRGLARRHPGLAVALAVGLLGLVGTPPTVVFAGKLAGFTAALDGGWAWLAGVAVLNSIASLFYYLRWIAPVFSAGDPVLRDPVAPRARAVAVVLSAVSLVGTVAAVVS</sequence>
<dbReference type="InterPro" id="IPR010096">
    <property type="entry name" value="NADH-Q_OxRdtase_suN/2"/>
</dbReference>
<feature type="transmembrane region" description="Helical" evidence="5">
    <location>
        <begin position="6"/>
        <end position="28"/>
    </location>
</feature>
<evidence type="ECO:0000256" key="5">
    <source>
        <dbReference type="HAMAP-Rule" id="MF_00445"/>
    </source>
</evidence>
<evidence type="ECO:0000259" key="7">
    <source>
        <dbReference type="Pfam" id="PF00361"/>
    </source>
</evidence>
<keyword evidence="9" id="KW-1185">Reference proteome</keyword>
<comment type="subunit">
    <text evidence="5">NDH-1 is composed of 14 different subunits. Subunits NuoA, H, J, K, L, M, N constitute the membrane sector of the complex.</text>
</comment>
<comment type="caution">
    <text evidence="8">The sequence shown here is derived from an EMBL/GenBank/DDBJ whole genome shotgun (WGS) entry which is preliminary data.</text>
</comment>
<evidence type="ECO:0000256" key="2">
    <source>
        <dbReference type="ARBA" id="ARBA00022692"/>
    </source>
</evidence>
<feature type="transmembrane region" description="Helical" evidence="5">
    <location>
        <begin position="364"/>
        <end position="386"/>
    </location>
</feature>
<dbReference type="EC" id="7.1.1.-" evidence="5"/>
<evidence type="ECO:0000256" key="4">
    <source>
        <dbReference type="ARBA" id="ARBA00023136"/>
    </source>
</evidence>
<reference evidence="8 9" key="1">
    <citation type="submission" date="2023-06" db="EMBL/GenBank/DDBJ databases">
        <title>Actinomycetospora Odt1-22.</title>
        <authorList>
            <person name="Supong K."/>
        </authorList>
    </citation>
    <scope>NUCLEOTIDE SEQUENCE [LARGE SCALE GENOMIC DNA]</scope>
    <source>
        <strain evidence="8 9">Odt1-22</strain>
    </source>
</reference>
<feature type="transmembrane region" description="Helical" evidence="5">
    <location>
        <begin position="295"/>
        <end position="313"/>
    </location>
</feature>
<evidence type="ECO:0000256" key="3">
    <source>
        <dbReference type="ARBA" id="ARBA00022989"/>
    </source>
</evidence>
<feature type="transmembrane region" description="Helical" evidence="5">
    <location>
        <begin position="240"/>
        <end position="259"/>
    </location>
</feature>
<accession>A0ABT7MD34</accession>
<feature type="transmembrane region" description="Helical" evidence="5">
    <location>
        <begin position="319"/>
        <end position="343"/>
    </location>
</feature>
<keyword evidence="5" id="KW-1278">Translocase</keyword>
<feature type="transmembrane region" description="Helical" evidence="5">
    <location>
        <begin position="133"/>
        <end position="154"/>
    </location>
</feature>
<keyword evidence="2 5" id="KW-0812">Transmembrane</keyword>
<keyword evidence="4 5" id="KW-0472">Membrane</keyword>
<comment type="similarity">
    <text evidence="5">Belongs to the complex I subunit 2 family.</text>
</comment>
<dbReference type="PANTHER" id="PTHR22773">
    <property type="entry name" value="NADH DEHYDROGENASE"/>
    <property type="match status" value="1"/>
</dbReference>
<feature type="transmembrane region" description="Helical" evidence="5">
    <location>
        <begin position="398"/>
        <end position="418"/>
    </location>
</feature>
<dbReference type="InterPro" id="IPR001750">
    <property type="entry name" value="ND/Mrp_TM"/>
</dbReference>
<feature type="transmembrane region" description="Helical" evidence="5">
    <location>
        <begin position="35"/>
        <end position="57"/>
    </location>
</feature>
<comment type="subcellular location">
    <subcellularLocation>
        <location evidence="5">Cell membrane</location>
        <topology evidence="5">Multi-pass membrane protein</topology>
    </subcellularLocation>
    <subcellularLocation>
        <location evidence="1">Endomembrane system</location>
        <topology evidence="1">Multi-pass membrane protein</topology>
    </subcellularLocation>
    <subcellularLocation>
        <location evidence="6">Membrane</location>
        <topology evidence="6">Multi-pass membrane protein</topology>
    </subcellularLocation>
</comment>
<evidence type="ECO:0000256" key="6">
    <source>
        <dbReference type="RuleBase" id="RU000320"/>
    </source>
</evidence>
<evidence type="ECO:0000313" key="8">
    <source>
        <dbReference type="EMBL" id="MDL5158580.1"/>
    </source>
</evidence>
<dbReference type="Proteomes" id="UP001231924">
    <property type="component" value="Unassembled WGS sequence"/>
</dbReference>
<keyword evidence="5" id="KW-0874">Quinone</keyword>
<comment type="function">
    <text evidence="5">NDH-1 shuttles electrons from NADH, via FMN and iron-sulfur (Fe-S) centers, to quinones in the respiratory chain. The immediate electron acceptor for the enzyme in this species is believed to be a menaquinone. Couples the redox reaction to proton translocation (for every two electrons transferred, four hydrogen ions are translocated across the cytoplasmic membrane), and thus conserves the redox energy in a proton gradient.</text>
</comment>
<gene>
    <name evidence="5" type="primary">nuoN</name>
    <name evidence="8" type="ORF">QRT03_21610</name>
</gene>
<feature type="domain" description="NADH:quinone oxidoreductase/Mrp antiporter transmembrane" evidence="7">
    <location>
        <begin position="130"/>
        <end position="410"/>
    </location>
</feature>
<feature type="transmembrane region" description="Helical" evidence="5">
    <location>
        <begin position="166"/>
        <end position="193"/>
    </location>
</feature>
<keyword evidence="5" id="KW-1003">Cell membrane</keyword>
<comment type="catalytic activity">
    <reaction evidence="5">
        <text>a quinone + NADH + 5 H(+)(in) = a quinol + NAD(+) + 4 H(+)(out)</text>
        <dbReference type="Rhea" id="RHEA:57888"/>
        <dbReference type="ChEBI" id="CHEBI:15378"/>
        <dbReference type="ChEBI" id="CHEBI:24646"/>
        <dbReference type="ChEBI" id="CHEBI:57540"/>
        <dbReference type="ChEBI" id="CHEBI:57945"/>
        <dbReference type="ChEBI" id="CHEBI:132124"/>
    </reaction>
</comment>
<dbReference type="Pfam" id="PF00361">
    <property type="entry name" value="Proton_antipo_M"/>
    <property type="match status" value="1"/>
</dbReference>